<keyword evidence="2" id="KW-1185">Reference proteome</keyword>
<dbReference type="EMBL" id="MPUH01000349">
    <property type="protein sequence ID" value="OMJ82193.1"/>
    <property type="molecule type" value="Genomic_DNA"/>
</dbReference>
<protein>
    <submittedName>
        <fullName evidence="1">Uncharacterized protein</fullName>
    </submittedName>
</protein>
<comment type="caution">
    <text evidence="1">The sequence shown here is derived from an EMBL/GenBank/DDBJ whole genome shotgun (WGS) entry which is preliminary data.</text>
</comment>
<dbReference type="AlphaFoldDB" id="A0A1R2BZH6"/>
<reference evidence="1 2" key="1">
    <citation type="submission" date="2016-11" db="EMBL/GenBank/DDBJ databases">
        <title>The macronuclear genome of Stentor coeruleus: a giant cell with tiny introns.</title>
        <authorList>
            <person name="Slabodnick M."/>
            <person name="Ruby J.G."/>
            <person name="Reiff S.B."/>
            <person name="Swart E.C."/>
            <person name="Gosai S."/>
            <person name="Prabakaran S."/>
            <person name="Witkowska E."/>
            <person name="Larue G.E."/>
            <person name="Fisher S."/>
            <person name="Freeman R.M."/>
            <person name="Gunawardena J."/>
            <person name="Chu W."/>
            <person name="Stover N.A."/>
            <person name="Gregory B.D."/>
            <person name="Nowacki M."/>
            <person name="Derisi J."/>
            <person name="Roy S.W."/>
            <person name="Marshall W.F."/>
            <person name="Sood P."/>
        </authorList>
    </citation>
    <scope>NUCLEOTIDE SEQUENCE [LARGE SCALE GENOMIC DNA]</scope>
    <source>
        <strain evidence="1">WM001</strain>
    </source>
</reference>
<dbReference type="Proteomes" id="UP000187209">
    <property type="component" value="Unassembled WGS sequence"/>
</dbReference>
<gene>
    <name evidence="1" type="ORF">SteCoe_17146</name>
</gene>
<accession>A0A1R2BZH6</accession>
<evidence type="ECO:0000313" key="2">
    <source>
        <dbReference type="Proteomes" id="UP000187209"/>
    </source>
</evidence>
<organism evidence="1 2">
    <name type="scientific">Stentor coeruleus</name>
    <dbReference type="NCBI Taxonomy" id="5963"/>
    <lineage>
        <taxon>Eukaryota</taxon>
        <taxon>Sar</taxon>
        <taxon>Alveolata</taxon>
        <taxon>Ciliophora</taxon>
        <taxon>Postciliodesmatophora</taxon>
        <taxon>Heterotrichea</taxon>
        <taxon>Heterotrichida</taxon>
        <taxon>Stentoridae</taxon>
        <taxon>Stentor</taxon>
    </lineage>
</organism>
<proteinExistence type="predicted"/>
<name>A0A1R2BZH6_9CILI</name>
<evidence type="ECO:0000313" key="1">
    <source>
        <dbReference type="EMBL" id="OMJ82193.1"/>
    </source>
</evidence>
<sequence length="133" mass="15242">MQDSNIEKTNSDGERTEFLANARFLFPEEKKVKKEKHYENVSKTTMPKPINNITMSTQSFELLSSATPILEKINDKKSLIRHERIYSSNMNFKGVNIIEKMKKSQSLCSTNVNSRIASRCVSPHAKIKSAYIE</sequence>